<feature type="domain" description="Ubiquitin-like" evidence="5">
    <location>
        <begin position="1"/>
        <end position="77"/>
    </location>
</feature>
<comment type="similarity">
    <text evidence="1">Belongs to the DDI1 family.</text>
</comment>
<sequence>MKLTIIGPENIYEQEVNPSMEVQDVTALIAAEAELDQDSILLSTDSGQPLSDANKTLESHGLTTDSTLFLTLTNQASSSSSGGHSAPAAFPSSDDDLERMRLQALGNPQLMEELRQRDPEMAEAVRSGTKFREEFMKQQIRLRQAQSQKDRMIEALNADPYDIEAQKKIEEAIRMEAVMENMQHAMEYSRSATSSCCISTWKSTVIPSKRLSTRAPRPLSLRLKLQSAAASCVCWTRVSREWQKESERPESWDESIRPKSSLATSICHAHFRCLKGGPWISYSDSTC</sequence>
<dbReference type="Gene3D" id="3.10.20.90">
    <property type="entry name" value="Phosphatidylinositol 3-kinase Catalytic Subunit, Chain A, domain 1"/>
    <property type="match status" value="1"/>
</dbReference>
<organism evidence="6 7">
    <name type="scientific">Papiliotrema laurentii</name>
    <name type="common">Cryptococcus laurentii</name>
    <dbReference type="NCBI Taxonomy" id="5418"/>
    <lineage>
        <taxon>Eukaryota</taxon>
        <taxon>Fungi</taxon>
        <taxon>Dikarya</taxon>
        <taxon>Basidiomycota</taxon>
        <taxon>Agaricomycotina</taxon>
        <taxon>Tremellomycetes</taxon>
        <taxon>Tremellales</taxon>
        <taxon>Rhynchogastremaceae</taxon>
        <taxon>Papiliotrema</taxon>
    </lineage>
</organism>
<comment type="caution">
    <text evidence="6">The sequence shown here is derived from an EMBL/GenBank/DDBJ whole genome shotgun (WGS) entry which is preliminary data.</text>
</comment>
<gene>
    <name evidence="6" type="ORF">DB88DRAFT_57183</name>
</gene>
<evidence type="ECO:0000313" key="7">
    <source>
        <dbReference type="Proteomes" id="UP001182556"/>
    </source>
</evidence>
<keyword evidence="4" id="KW-0378">Hydrolase</keyword>
<evidence type="ECO:0000313" key="6">
    <source>
        <dbReference type="EMBL" id="KAK1927921.1"/>
    </source>
</evidence>
<evidence type="ECO:0000259" key="5">
    <source>
        <dbReference type="PROSITE" id="PS50053"/>
    </source>
</evidence>
<dbReference type="InterPro" id="IPR029071">
    <property type="entry name" value="Ubiquitin-like_domsf"/>
</dbReference>
<keyword evidence="3" id="KW-0064">Aspartyl protease</keyword>
<dbReference type="PROSITE" id="PS50053">
    <property type="entry name" value="UBIQUITIN_2"/>
    <property type="match status" value="1"/>
</dbReference>
<dbReference type="PANTHER" id="PTHR12917">
    <property type="entry name" value="ASPARTYL PROTEASE DDI-RELATED"/>
    <property type="match status" value="1"/>
</dbReference>
<dbReference type="GO" id="GO:0004190">
    <property type="term" value="F:aspartic-type endopeptidase activity"/>
    <property type="evidence" value="ECO:0007669"/>
    <property type="project" value="UniProtKB-KW"/>
</dbReference>
<keyword evidence="2" id="KW-0645">Protease</keyword>
<dbReference type="PANTHER" id="PTHR12917:SF1">
    <property type="entry name" value="AT13091P"/>
    <property type="match status" value="1"/>
</dbReference>
<protein>
    <recommendedName>
        <fullName evidence="5">Ubiquitin-like domain-containing protein</fullName>
    </recommendedName>
</protein>
<evidence type="ECO:0000256" key="2">
    <source>
        <dbReference type="ARBA" id="ARBA00022670"/>
    </source>
</evidence>
<dbReference type="EMBL" id="JAODAN010000001">
    <property type="protein sequence ID" value="KAK1927921.1"/>
    <property type="molecule type" value="Genomic_DNA"/>
</dbReference>
<evidence type="ECO:0000256" key="4">
    <source>
        <dbReference type="ARBA" id="ARBA00022801"/>
    </source>
</evidence>
<evidence type="ECO:0000256" key="1">
    <source>
        <dbReference type="ARBA" id="ARBA00009136"/>
    </source>
</evidence>
<dbReference type="Proteomes" id="UP001182556">
    <property type="component" value="Unassembled WGS sequence"/>
</dbReference>
<dbReference type="InterPro" id="IPR000626">
    <property type="entry name" value="Ubiquitin-like_dom"/>
</dbReference>
<accession>A0AAD9L957</accession>
<dbReference type="AlphaFoldDB" id="A0AAD9L957"/>
<proteinExistence type="inferred from homology"/>
<keyword evidence="7" id="KW-1185">Reference proteome</keyword>
<dbReference type="GO" id="GO:0006508">
    <property type="term" value="P:proteolysis"/>
    <property type="evidence" value="ECO:0007669"/>
    <property type="project" value="UniProtKB-KW"/>
</dbReference>
<reference evidence="6" key="1">
    <citation type="submission" date="2023-02" db="EMBL/GenBank/DDBJ databases">
        <title>Identification and recombinant expression of a fungal hydrolase from Papiliotrema laurentii that hydrolyzes apple cutin and clears colloidal polyester polyurethane.</title>
        <authorList>
            <consortium name="DOE Joint Genome Institute"/>
            <person name="Roman V.A."/>
            <person name="Bojanowski C."/>
            <person name="Crable B.R."/>
            <person name="Wagner D.N."/>
            <person name="Hung C.S."/>
            <person name="Nadeau L.J."/>
            <person name="Schratz L."/>
            <person name="Haridas S."/>
            <person name="Pangilinan J."/>
            <person name="Lipzen A."/>
            <person name="Na H."/>
            <person name="Yan M."/>
            <person name="Ng V."/>
            <person name="Grigoriev I.V."/>
            <person name="Spatafora J.W."/>
            <person name="Barlow D."/>
            <person name="Biffinger J."/>
            <person name="Kelley-Loughnane N."/>
            <person name="Varaljay V.A."/>
            <person name="Crookes-Goodson W.J."/>
        </authorList>
    </citation>
    <scope>NUCLEOTIDE SEQUENCE</scope>
    <source>
        <strain evidence="6">5307AH</strain>
    </source>
</reference>
<dbReference type="SUPFAM" id="SSF54236">
    <property type="entry name" value="Ubiquitin-like"/>
    <property type="match status" value="1"/>
</dbReference>
<name>A0AAD9L957_PAPLA</name>
<evidence type="ECO:0000256" key="3">
    <source>
        <dbReference type="ARBA" id="ARBA00022750"/>
    </source>
</evidence>